<dbReference type="InterPro" id="IPR028942">
    <property type="entry name" value="WHIM1_dom"/>
</dbReference>
<feature type="domain" description="DDT" evidence="11">
    <location>
        <begin position="163"/>
        <end position="228"/>
    </location>
</feature>
<feature type="domain" description="DDT" evidence="11">
    <location>
        <begin position="508"/>
        <end position="573"/>
    </location>
</feature>
<evidence type="ECO:0000256" key="9">
    <source>
        <dbReference type="ARBA" id="ARBA00023242"/>
    </source>
</evidence>
<dbReference type="Pfam" id="PF10497">
    <property type="entry name" value="zf-4CXXC_R1"/>
    <property type="match status" value="1"/>
</dbReference>
<evidence type="ECO:0000256" key="10">
    <source>
        <dbReference type="SAM" id="Coils"/>
    </source>
</evidence>
<evidence type="ECO:0000259" key="11">
    <source>
        <dbReference type="PROSITE" id="PS50827"/>
    </source>
</evidence>
<keyword evidence="3" id="KW-0963">Cytoplasm</keyword>
<dbReference type="OrthoDB" id="298344at2759"/>
<dbReference type="Pfam" id="PF15612">
    <property type="entry name" value="WHIM1"/>
    <property type="match status" value="2"/>
</dbReference>
<dbReference type="PROSITE" id="PS50827">
    <property type="entry name" value="DDT"/>
    <property type="match status" value="2"/>
</dbReference>
<gene>
    <name evidence="12" type="ORF">Bca52824_007989</name>
</gene>
<evidence type="ECO:0000313" key="13">
    <source>
        <dbReference type="Proteomes" id="UP000886595"/>
    </source>
</evidence>
<accession>A0A8X7W8F7</accession>
<evidence type="ECO:0000256" key="7">
    <source>
        <dbReference type="ARBA" id="ARBA00023015"/>
    </source>
</evidence>
<sequence>MVEEIMNSISESRIEDQTQIVQSSYCHQCHQKRSDAVGTCVTKRPNTTCTVKYCRSCLWNRYKEIPENIASKEDWLCYKCRGICNCSSCMKKQGKKPIGFLRENGPKRQLKLNDSSEGYNEVNAATGNRIKPILKKKEKSQLEEVKLPQGMESITVFGIDLPSENAGSVLQFLEFCSKFGKALGLRGGEPQLVVSEIVSGRNTRSQEHSALTQMIIKLLTLILVDTGDTSVGLSASDDRWFNVLGNCLAESEVNLDDFPSEMFQKGIAAYEEMGSSQRLKLLNFLCDETLSTTVLRDCFANPESVDKKKEAKEKLNAAKAKKIEVEFSKAQAENNGVGLTSTQRLAILSQMEAESELVFAAMQNALKMQKVQEYDDVLRTSPVELDDNGLILWKLKSYNKEPNILLQDLGSPHERWFAFSPEQKPQVDKYIVCKRKKQGKKPTGFLRENVSKRQLKLNDSSEGYNEVNAATGNRTKPILKKKEKSQLEEVKLPQGMESITVFGIDLPSENAGSVLQFLEFCSKFGKALGLRGGEPQLVVSEIVSGRNTRSQEHSALTQMIIKLLTLILVDTGDTSVCLSASDDRWFNVLGDCLAQSEVNLDDFPSMMFQKGIAAYEEMGSSQRLKLLNFLCDETLSTTVLRDCFANPESVDKKKEAKEKLNAAKAKEQKLYQKIEVEFSKAQAENNGVGLTSTQRLAILSQMEAESELVFAEMQNALKMQKVQEYDDVLRTSPVELDDNGLILWKLKSQSDVCPHERWFAFSPEQKPQVDKYIVCKR</sequence>
<proteinExistence type="predicted"/>
<keyword evidence="13" id="KW-1185">Reference proteome</keyword>
<dbReference type="Proteomes" id="UP000886595">
    <property type="component" value="Unassembled WGS sequence"/>
</dbReference>
<evidence type="ECO:0000256" key="2">
    <source>
        <dbReference type="ARBA" id="ARBA00004496"/>
    </source>
</evidence>
<dbReference type="GO" id="GO:0006355">
    <property type="term" value="P:regulation of DNA-templated transcription"/>
    <property type="evidence" value="ECO:0007669"/>
    <property type="project" value="InterPro"/>
</dbReference>
<dbReference type="InterPro" id="IPR018866">
    <property type="entry name" value="Znf-4CXXC_R1"/>
</dbReference>
<comment type="caution">
    <text evidence="12">The sequence shown here is derived from an EMBL/GenBank/DDBJ whole genome shotgun (WGS) entry which is preliminary data.</text>
</comment>
<evidence type="ECO:0000256" key="1">
    <source>
        <dbReference type="ARBA" id="ARBA00004123"/>
    </source>
</evidence>
<dbReference type="InterPro" id="IPR040221">
    <property type="entry name" value="CDCA7/CDA7L"/>
</dbReference>
<evidence type="ECO:0000256" key="8">
    <source>
        <dbReference type="ARBA" id="ARBA00023163"/>
    </source>
</evidence>
<organism evidence="12 13">
    <name type="scientific">Brassica carinata</name>
    <name type="common">Ethiopian mustard</name>
    <name type="synonym">Abyssinian cabbage</name>
    <dbReference type="NCBI Taxonomy" id="52824"/>
    <lineage>
        <taxon>Eukaryota</taxon>
        <taxon>Viridiplantae</taxon>
        <taxon>Streptophyta</taxon>
        <taxon>Embryophyta</taxon>
        <taxon>Tracheophyta</taxon>
        <taxon>Spermatophyta</taxon>
        <taxon>Magnoliopsida</taxon>
        <taxon>eudicotyledons</taxon>
        <taxon>Gunneridae</taxon>
        <taxon>Pentapetalae</taxon>
        <taxon>rosids</taxon>
        <taxon>malvids</taxon>
        <taxon>Brassicales</taxon>
        <taxon>Brassicaceae</taxon>
        <taxon>Brassiceae</taxon>
        <taxon>Brassica</taxon>
    </lineage>
</organism>
<dbReference type="GO" id="GO:0005737">
    <property type="term" value="C:cytoplasm"/>
    <property type="evidence" value="ECO:0007669"/>
    <property type="project" value="UniProtKB-SubCell"/>
</dbReference>
<keyword evidence="9" id="KW-0539">Nucleus</keyword>
<name>A0A8X7W8F7_BRACI</name>
<dbReference type="InterPro" id="IPR018501">
    <property type="entry name" value="DDT_dom"/>
</dbReference>
<evidence type="ECO:0000256" key="4">
    <source>
        <dbReference type="ARBA" id="ARBA00022499"/>
    </source>
</evidence>
<evidence type="ECO:0000256" key="3">
    <source>
        <dbReference type="ARBA" id="ARBA00022490"/>
    </source>
</evidence>
<keyword evidence="8" id="KW-0804">Transcription</keyword>
<keyword evidence="10" id="KW-0175">Coiled coil</keyword>
<keyword evidence="6" id="KW-0832">Ubl conjugation</keyword>
<comment type="subcellular location">
    <subcellularLocation>
        <location evidence="2">Cytoplasm</location>
    </subcellularLocation>
    <subcellularLocation>
        <location evidence="1">Nucleus</location>
    </subcellularLocation>
</comment>
<dbReference type="PANTHER" id="PTHR31169:SF35">
    <property type="entry name" value="DDT DOMAIN-CONTAINING PROTEIN"/>
    <property type="match status" value="1"/>
</dbReference>
<evidence type="ECO:0000313" key="12">
    <source>
        <dbReference type="EMBL" id="KAG2325261.1"/>
    </source>
</evidence>
<dbReference type="GO" id="GO:0005634">
    <property type="term" value="C:nucleus"/>
    <property type="evidence" value="ECO:0007669"/>
    <property type="project" value="UniProtKB-SubCell"/>
</dbReference>
<keyword evidence="4" id="KW-1017">Isopeptide bond</keyword>
<protein>
    <recommendedName>
        <fullName evidence="11">DDT domain-containing protein</fullName>
    </recommendedName>
</protein>
<reference evidence="12 13" key="1">
    <citation type="submission" date="2020-02" db="EMBL/GenBank/DDBJ databases">
        <authorList>
            <person name="Ma Q."/>
            <person name="Huang Y."/>
            <person name="Song X."/>
            <person name="Pei D."/>
        </authorList>
    </citation>
    <scope>NUCLEOTIDE SEQUENCE [LARGE SCALE GENOMIC DNA]</scope>
    <source>
        <strain evidence="12">Sxm20200214</strain>
        <tissue evidence="12">Leaf</tissue>
    </source>
</reference>
<keyword evidence="5" id="KW-0597">Phosphoprotein</keyword>
<evidence type="ECO:0000256" key="6">
    <source>
        <dbReference type="ARBA" id="ARBA00022843"/>
    </source>
</evidence>
<dbReference type="SMART" id="SM00571">
    <property type="entry name" value="DDT"/>
    <property type="match status" value="2"/>
</dbReference>
<keyword evidence="7" id="KW-0805">Transcription regulation</keyword>
<feature type="coiled-coil region" evidence="10">
    <location>
        <begin position="650"/>
        <end position="684"/>
    </location>
</feature>
<dbReference type="PANTHER" id="PTHR31169">
    <property type="entry name" value="OS05G0300700 PROTEIN"/>
    <property type="match status" value="1"/>
</dbReference>
<dbReference type="AlphaFoldDB" id="A0A8X7W8F7"/>
<dbReference type="EMBL" id="JAAMPC010000002">
    <property type="protein sequence ID" value="KAG2325261.1"/>
    <property type="molecule type" value="Genomic_DNA"/>
</dbReference>
<evidence type="ECO:0000256" key="5">
    <source>
        <dbReference type="ARBA" id="ARBA00022553"/>
    </source>
</evidence>